<feature type="compositionally biased region" description="Polar residues" evidence="1">
    <location>
        <begin position="1"/>
        <end position="27"/>
    </location>
</feature>
<protein>
    <submittedName>
        <fullName evidence="2">Uncharacterized protein</fullName>
    </submittedName>
</protein>
<gene>
    <name evidence="2" type="ORF">DSPE1174_LOCUS3689</name>
</gene>
<organism evidence="2">
    <name type="scientific">Octactis speculum</name>
    <dbReference type="NCBI Taxonomy" id="3111310"/>
    <lineage>
        <taxon>Eukaryota</taxon>
        <taxon>Sar</taxon>
        <taxon>Stramenopiles</taxon>
        <taxon>Ochrophyta</taxon>
        <taxon>Dictyochophyceae</taxon>
        <taxon>Dictyochales</taxon>
        <taxon>Dictyochaceae</taxon>
        <taxon>Octactis</taxon>
    </lineage>
</organism>
<reference evidence="2" key="1">
    <citation type="submission" date="2021-01" db="EMBL/GenBank/DDBJ databases">
        <authorList>
            <person name="Corre E."/>
            <person name="Pelletier E."/>
            <person name="Niang G."/>
            <person name="Scheremetjew M."/>
            <person name="Finn R."/>
            <person name="Kale V."/>
            <person name="Holt S."/>
            <person name="Cochrane G."/>
            <person name="Meng A."/>
            <person name="Brown T."/>
            <person name="Cohen L."/>
        </authorList>
    </citation>
    <scope>NUCLEOTIDE SEQUENCE</scope>
    <source>
        <strain evidence="2">CCMP1381</strain>
    </source>
</reference>
<accession>A0A7S2F771</accession>
<feature type="region of interest" description="Disordered" evidence="1">
    <location>
        <begin position="102"/>
        <end position="134"/>
    </location>
</feature>
<sequence>MRSYEDTATASTIVTSQRQQQPSNSDDPGSGDVTLGGGIGDFGPERSRQFCASAPLFSQGEFEGGGEEEEEKEVEELLLRRESPHTYVCEEKMERNMTGGVISMNVSSSEGGGGGRGVQPPSMKSQRKYGQAVRSNEVLAREKMNLSAHSVTKYG</sequence>
<dbReference type="EMBL" id="HBGS01007039">
    <property type="protein sequence ID" value="CAD9378937.1"/>
    <property type="molecule type" value="Transcribed_RNA"/>
</dbReference>
<proteinExistence type="predicted"/>
<dbReference type="AlphaFoldDB" id="A0A7S2F771"/>
<feature type="region of interest" description="Disordered" evidence="1">
    <location>
        <begin position="1"/>
        <end position="77"/>
    </location>
</feature>
<evidence type="ECO:0000256" key="1">
    <source>
        <dbReference type="SAM" id="MobiDB-lite"/>
    </source>
</evidence>
<name>A0A7S2F771_9STRA</name>
<evidence type="ECO:0000313" key="2">
    <source>
        <dbReference type="EMBL" id="CAD9378937.1"/>
    </source>
</evidence>
<feature type="compositionally biased region" description="Acidic residues" evidence="1">
    <location>
        <begin position="64"/>
        <end position="74"/>
    </location>
</feature>